<dbReference type="Gene3D" id="1.10.287.130">
    <property type="match status" value="1"/>
</dbReference>
<dbReference type="Pfam" id="PF02518">
    <property type="entry name" value="HATPase_c"/>
    <property type="match status" value="1"/>
</dbReference>
<evidence type="ECO:0000256" key="2">
    <source>
        <dbReference type="ARBA" id="ARBA00012438"/>
    </source>
</evidence>
<dbReference type="SMART" id="SM00091">
    <property type="entry name" value="PAS"/>
    <property type="match status" value="2"/>
</dbReference>
<comment type="catalytic activity">
    <reaction evidence="1">
        <text>ATP + protein L-histidine = ADP + protein N-phospho-L-histidine.</text>
        <dbReference type="EC" id="2.7.13.3"/>
    </reaction>
</comment>
<dbReference type="NCBIfam" id="TIGR00229">
    <property type="entry name" value="sensory_box"/>
    <property type="match status" value="2"/>
</dbReference>
<dbReference type="SUPFAM" id="SSF55874">
    <property type="entry name" value="ATPase domain of HSP90 chaperone/DNA topoisomerase II/histidine kinase"/>
    <property type="match status" value="1"/>
</dbReference>
<dbReference type="FunFam" id="3.30.565.10:FF:000010">
    <property type="entry name" value="Sensor histidine kinase RcsC"/>
    <property type="match status" value="1"/>
</dbReference>
<dbReference type="PROSITE" id="PS50113">
    <property type="entry name" value="PAC"/>
    <property type="match status" value="2"/>
</dbReference>
<dbReference type="SMART" id="SM00388">
    <property type="entry name" value="HisKA"/>
    <property type="match status" value="1"/>
</dbReference>
<gene>
    <name evidence="12" type="ORF">DCR58_07410</name>
</gene>
<dbReference type="PRINTS" id="PR00344">
    <property type="entry name" value="BCTRLSENSOR"/>
</dbReference>
<dbReference type="SMART" id="SM00387">
    <property type="entry name" value="HATPase_c"/>
    <property type="match status" value="1"/>
</dbReference>
<reference evidence="12 13" key="1">
    <citation type="journal article" date="2018" name="Nat. Biotechnol.">
        <title>A standardized bacterial taxonomy based on genome phylogeny substantially revises the tree of life.</title>
        <authorList>
            <person name="Parks D.H."/>
            <person name="Chuvochina M."/>
            <person name="Waite D.W."/>
            <person name="Rinke C."/>
            <person name="Skarshewski A."/>
            <person name="Chaumeil P.A."/>
            <person name="Hugenholtz P."/>
        </authorList>
    </citation>
    <scope>NUCLEOTIDE SEQUENCE [LARGE SCALE GENOMIC DNA]</scope>
    <source>
        <strain evidence="12">UBA9360</strain>
    </source>
</reference>
<comment type="caution">
    <text evidence="12">The sequence shown here is derived from an EMBL/GenBank/DDBJ whole genome shotgun (WGS) entry which is preliminary data.</text>
</comment>
<organism evidence="12 13">
    <name type="scientific">Idiomarina baltica</name>
    <dbReference type="NCBI Taxonomy" id="190892"/>
    <lineage>
        <taxon>Bacteria</taxon>
        <taxon>Pseudomonadati</taxon>
        <taxon>Pseudomonadota</taxon>
        <taxon>Gammaproteobacteria</taxon>
        <taxon>Alteromonadales</taxon>
        <taxon>Idiomarinaceae</taxon>
        <taxon>Idiomarina</taxon>
    </lineage>
</organism>
<dbReference type="SUPFAM" id="SSF52172">
    <property type="entry name" value="CheY-like"/>
    <property type="match status" value="1"/>
</dbReference>
<evidence type="ECO:0000259" key="10">
    <source>
        <dbReference type="PROSITE" id="PS50112"/>
    </source>
</evidence>
<evidence type="ECO:0000313" key="12">
    <source>
        <dbReference type="EMBL" id="HAR56597.1"/>
    </source>
</evidence>
<dbReference type="PROSITE" id="PS50109">
    <property type="entry name" value="HIS_KIN"/>
    <property type="match status" value="1"/>
</dbReference>
<proteinExistence type="predicted"/>
<dbReference type="CDD" id="cd00082">
    <property type="entry name" value="HisKA"/>
    <property type="match status" value="1"/>
</dbReference>
<dbReference type="InterPro" id="IPR003594">
    <property type="entry name" value="HATPase_dom"/>
</dbReference>
<feature type="domain" description="PAS" evidence="10">
    <location>
        <begin position="41"/>
        <end position="89"/>
    </location>
</feature>
<feature type="domain" description="PAC" evidence="11">
    <location>
        <begin position="95"/>
        <end position="147"/>
    </location>
</feature>
<name>A0A348WPY5_9GAMM</name>
<dbReference type="Pfam" id="PF00512">
    <property type="entry name" value="HisKA"/>
    <property type="match status" value="1"/>
</dbReference>
<dbReference type="InterPro" id="IPR000700">
    <property type="entry name" value="PAS-assoc_C"/>
</dbReference>
<evidence type="ECO:0000256" key="6">
    <source>
        <dbReference type="ARBA" id="ARBA00023012"/>
    </source>
</evidence>
<dbReference type="InterPro" id="IPR035965">
    <property type="entry name" value="PAS-like_dom_sf"/>
</dbReference>
<dbReference type="GO" id="GO:0000155">
    <property type="term" value="F:phosphorelay sensor kinase activity"/>
    <property type="evidence" value="ECO:0007669"/>
    <property type="project" value="InterPro"/>
</dbReference>
<evidence type="ECO:0000259" key="9">
    <source>
        <dbReference type="PROSITE" id="PS50110"/>
    </source>
</evidence>
<dbReference type="InterPro" id="IPR001610">
    <property type="entry name" value="PAC"/>
</dbReference>
<dbReference type="InterPro" id="IPR000014">
    <property type="entry name" value="PAS"/>
</dbReference>
<dbReference type="SMART" id="SM00448">
    <property type="entry name" value="REC"/>
    <property type="match status" value="1"/>
</dbReference>
<dbReference type="Gene3D" id="3.30.450.20">
    <property type="entry name" value="PAS domain"/>
    <property type="match status" value="2"/>
</dbReference>
<dbReference type="CDD" id="cd17546">
    <property type="entry name" value="REC_hyHK_CKI1_RcsC-like"/>
    <property type="match status" value="1"/>
</dbReference>
<feature type="domain" description="PAS" evidence="10">
    <location>
        <begin position="148"/>
        <end position="220"/>
    </location>
</feature>
<feature type="domain" description="Histidine kinase" evidence="8">
    <location>
        <begin position="288"/>
        <end position="513"/>
    </location>
</feature>
<dbReference type="Gene3D" id="3.30.565.10">
    <property type="entry name" value="Histidine kinase-like ATPase, C-terminal domain"/>
    <property type="match status" value="1"/>
</dbReference>
<dbReference type="PROSITE" id="PS50112">
    <property type="entry name" value="PAS"/>
    <property type="match status" value="2"/>
</dbReference>
<dbReference type="InterPro" id="IPR003661">
    <property type="entry name" value="HisK_dim/P_dom"/>
</dbReference>
<evidence type="ECO:0000313" key="13">
    <source>
        <dbReference type="Proteomes" id="UP000262878"/>
    </source>
</evidence>
<evidence type="ECO:0000256" key="4">
    <source>
        <dbReference type="ARBA" id="ARBA00022679"/>
    </source>
</evidence>
<evidence type="ECO:0000259" key="11">
    <source>
        <dbReference type="PROSITE" id="PS50113"/>
    </source>
</evidence>
<evidence type="ECO:0000256" key="1">
    <source>
        <dbReference type="ARBA" id="ARBA00000085"/>
    </source>
</evidence>
<keyword evidence="4" id="KW-0808">Transferase</keyword>
<dbReference type="SUPFAM" id="SSF55785">
    <property type="entry name" value="PYP-like sensor domain (PAS domain)"/>
    <property type="match status" value="2"/>
</dbReference>
<keyword evidence="3 7" id="KW-0597">Phosphoprotein</keyword>
<sequence>MKETLSVPNPEQIGNQNFAELLAAGNSVCLFVWQDSELWPVRYVSDNVESIFGYNKQQFIDREVHFKFLIHEDDLPRVNEEVKRLKSGETGFRITHNDYRIKHKNGRHVWVSDTTIIKMDTDDGVPLLFGYLIDITERKELEIKLETERNRLQLLLDATRLGTWEWNPQSNLTSFNDRWAQIFGWSREEIEQSPYSWSSRLHPDDYDRVWRAVKDHLDGITPFYESQHRIRHRDGHYVYVLDRGRVIERDEHGKATRYAGTVTDVTEQKQAEINARRAASAKNVFLANMSHEVRTPLHGILGLVSVLENTALDTHQHQLLMTVKESGDHLLQMLNDLLDLTRSEEGQLKLNKDVLELARILQHIESMYRAPIEEKGVKFIIHHSQVLPERIFSDRARLIQILTNLLNNAVKFTEQGTIMLSIDWSVDPATTTQTQAQGELLIKVRDTGAGIRDTQRIWQLFEQEHQGLSKKQSGSGLGLAIVRNLVQLLDGEIEVDSEPNRGTCFSLRLPMYAVYSDDVNHEALDKPKLPTLVPRRILIVDDNPINQLIVSEMLTSLDQHVTKVSSGHEAVEMLKQNTVDVVFMDLHMPTMDGIETTLKIRDLPIHQPHIVALTANAYPETRTHALRSGMDDYLTKPFVKADLARILNRLDKVKN</sequence>
<dbReference type="Proteomes" id="UP000262878">
    <property type="component" value="Unassembled WGS sequence"/>
</dbReference>
<dbReference type="STRING" id="314276.OS145_00815"/>
<dbReference type="EC" id="2.7.13.3" evidence="2"/>
<dbReference type="InterPro" id="IPR036097">
    <property type="entry name" value="HisK_dim/P_sf"/>
</dbReference>
<evidence type="ECO:0000256" key="3">
    <source>
        <dbReference type="ARBA" id="ARBA00022553"/>
    </source>
</evidence>
<dbReference type="AlphaFoldDB" id="A0A348WPY5"/>
<dbReference type="Pfam" id="PF08447">
    <property type="entry name" value="PAS_3"/>
    <property type="match status" value="2"/>
</dbReference>
<dbReference type="SMART" id="SM00086">
    <property type="entry name" value="PAC"/>
    <property type="match status" value="2"/>
</dbReference>
<dbReference type="CDD" id="cd16922">
    <property type="entry name" value="HATPase_EvgS-ArcB-TorS-like"/>
    <property type="match status" value="1"/>
</dbReference>
<dbReference type="InterPro" id="IPR013655">
    <property type="entry name" value="PAS_fold_3"/>
</dbReference>
<dbReference type="InterPro" id="IPR011006">
    <property type="entry name" value="CheY-like_superfamily"/>
</dbReference>
<dbReference type="CDD" id="cd00130">
    <property type="entry name" value="PAS"/>
    <property type="match status" value="2"/>
</dbReference>
<dbReference type="InterPro" id="IPR004358">
    <property type="entry name" value="Sig_transdc_His_kin-like_C"/>
</dbReference>
<evidence type="ECO:0000256" key="5">
    <source>
        <dbReference type="ARBA" id="ARBA00022777"/>
    </source>
</evidence>
<dbReference type="EMBL" id="DMUP01000172">
    <property type="protein sequence ID" value="HAR56597.1"/>
    <property type="molecule type" value="Genomic_DNA"/>
</dbReference>
<keyword evidence="5 12" id="KW-0418">Kinase</keyword>
<dbReference type="Gene3D" id="3.40.50.2300">
    <property type="match status" value="1"/>
</dbReference>
<dbReference type="SUPFAM" id="SSF47384">
    <property type="entry name" value="Homodimeric domain of signal transducing histidine kinase"/>
    <property type="match status" value="1"/>
</dbReference>
<dbReference type="PANTHER" id="PTHR43047">
    <property type="entry name" value="TWO-COMPONENT HISTIDINE PROTEIN KINASE"/>
    <property type="match status" value="1"/>
</dbReference>
<evidence type="ECO:0000256" key="7">
    <source>
        <dbReference type="PROSITE-ProRule" id="PRU00169"/>
    </source>
</evidence>
<dbReference type="InterPro" id="IPR001789">
    <property type="entry name" value="Sig_transdc_resp-reg_receiver"/>
</dbReference>
<dbReference type="RefSeq" id="WP_006955470.1">
    <property type="nucleotide sequence ID" value="NZ_DAIRLQ010000006.1"/>
</dbReference>
<dbReference type="InterPro" id="IPR005467">
    <property type="entry name" value="His_kinase_dom"/>
</dbReference>
<accession>A0A348WPY5</accession>
<evidence type="ECO:0000259" key="8">
    <source>
        <dbReference type="PROSITE" id="PS50109"/>
    </source>
</evidence>
<dbReference type="PROSITE" id="PS50110">
    <property type="entry name" value="RESPONSE_REGULATORY"/>
    <property type="match status" value="1"/>
</dbReference>
<feature type="domain" description="PAC" evidence="11">
    <location>
        <begin position="224"/>
        <end position="277"/>
    </location>
</feature>
<keyword evidence="6" id="KW-0902">Two-component regulatory system</keyword>
<protein>
    <recommendedName>
        <fullName evidence="2">histidine kinase</fullName>
        <ecNumber evidence="2">2.7.13.3</ecNumber>
    </recommendedName>
</protein>
<feature type="modified residue" description="4-aspartylphosphate" evidence="7">
    <location>
        <position position="585"/>
    </location>
</feature>
<feature type="domain" description="Response regulatory" evidence="9">
    <location>
        <begin position="536"/>
        <end position="651"/>
    </location>
</feature>
<dbReference type="Pfam" id="PF00072">
    <property type="entry name" value="Response_reg"/>
    <property type="match status" value="1"/>
</dbReference>
<dbReference type="InterPro" id="IPR036890">
    <property type="entry name" value="HATPase_C_sf"/>
</dbReference>